<dbReference type="Pfam" id="PF02405">
    <property type="entry name" value="MlaE"/>
    <property type="match status" value="1"/>
</dbReference>
<dbReference type="InterPro" id="IPR030802">
    <property type="entry name" value="Permease_MalE"/>
</dbReference>
<evidence type="ECO:0000256" key="1">
    <source>
        <dbReference type="SAM" id="Phobius"/>
    </source>
</evidence>
<dbReference type="EMBL" id="OY726395">
    <property type="protein sequence ID" value="CAJ1579470.1"/>
    <property type="molecule type" value="Genomic_DNA"/>
</dbReference>
<protein>
    <submittedName>
        <fullName evidence="2">ABC transporter permease</fullName>
    </submittedName>
</protein>
<keyword evidence="1" id="KW-0812">Transmembrane</keyword>
<name>A0ABM9M980_9MYCO</name>
<evidence type="ECO:0000313" key="2">
    <source>
        <dbReference type="EMBL" id="CAJ1579470.1"/>
    </source>
</evidence>
<gene>
    <name evidence="2" type="ORF">MU0050_000524</name>
</gene>
<dbReference type="PANTHER" id="PTHR30188:SF4">
    <property type="entry name" value="PROTEIN TRIGALACTOSYLDIACYLGLYCEROL 1, CHLOROPLASTIC"/>
    <property type="match status" value="1"/>
</dbReference>
<sequence length="289" mass="29989">MTMVANPPQTPAGVWDRTRDTARRGVSRASKIPGRSVRTIGRGVLLAVAVVKYSILDTARLRLPVGELLVQAWALLRVTAIPALLMAIPIGGLVSVQVGGLVNQLGATSMVGAASGFGVIRQGAPMAAGFLMGGVAAAAIASDLGARQIREELDALRAMSVDPVRRLVVPRFVALVLIAPLLCFVIIASAVSAAYLIAVGLNGITPGSFWMSFGSFARVLDVWAALAKTVVFAAIVGIISSLRGIEARRGPRGVADAVSSAVVLNVVCIVLANVSITQLLTMFFPVEVS</sequence>
<keyword evidence="1" id="KW-1133">Transmembrane helix</keyword>
<dbReference type="Proteomes" id="UP001190466">
    <property type="component" value="Chromosome"/>
</dbReference>
<proteinExistence type="predicted"/>
<keyword evidence="3" id="KW-1185">Reference proteome</keyword>
<keyword evidence="1" id="KW-0472">Membrane</keyword>
<feature type="transmembrane region" description="Helical" evidence="1">
    <location>
        <begin position="262"/>
        <end position="284"/>
    </location>
</feature>
<reference evidence="2 3" key="1">
    <citation type="submission" date="2023-08" db="EMBL/GenBank/DDBJ databases">
        <authorList>
            <person name="Folkvardsen B D."/>
            <person name="Norman A."/>
        </authorList>
    </citation>
    <scope>NUCLEOTIDE SEQUENCE [LARGE SCALE GENOMIC DNA]</scope>
    <source>
        <strain evidence="2 3">Mu0050</strain>
    </source>
</reference>
<accession>A0ABM9M980</accession>
<feature type="transmembrane region" description="Helical" evidence="1">
    <location>
        <begin position="220"/>
        <end position="242"/>
    </location>
</feature>
<evidence type="ECO:0000313" key="3">
    <source>
        <dbReference type="Proteomes" id="UP001190466"/>
    </source>
</evidence>
<dbReference type="PANTHER" id="PTHR30188">
    <property type="entry name" value="ABC TRANSPORTER PERMEASE PROTEIN-RELATED"/>
    <property type="match status" value="1"/>
</dbReference>
<organism evidence="2 3">
    <name type="scientific">[Mycobacterium] wendilense</name>
    <dbReference type="NCBI Taxonomy" id="3064284"/>
    <lineage>
        <taxon>Bacteria</taxon>
        <taxon>Bacillati</taxon>
        <taxon>Actinomycetota</taxon>
        <taxon>Actinomycetes</taxon>
        <taxon>Mycobacteriales</taxon>
        <taxon>Mycobacteriaceae</taxon>
        <taxon>Mycolicibacter</taxon>
    </lineage>
</organism>
<feature type="transmembrane region" description="Helical" evidence="1">
    <location>
        <begin position="126"/>
        <end position="146"/>
    </location>
</feature>
<feature type="transmembrane region" description="Helical" evidence="1">
    <location>
        <begin position="167"/>
        <end position="200"/>
    </location>
</feature>